<feature type="region of interest" description="Disordered" evidence="1">
    <location>
        <begin position="67"/>
        <end position="96"/>
    </location>
</feature>
<keyword evidence="3" id="KW-1185">Reference proteome</keyword>
<protein>
    <recommendedName>
        <fullName evidence="4">DUF1800 domain-containing protein</fullName>
    </recommendedName>
</protein>
<reference evidence="3" key="2">
    <citation type="submission" date="2007-11" db="EMBL/GenBank/DDBJ databases">
        <title>Complete sequence of Delftia acidovorans DSM 14801 / SPH-1.</title>
        <authorList>
            <person name="Copeland A."/>
            <person name="Lucas S."/>
            <person name="Lapidus A."/>
            <person name="Barry K."/>
            <person name="Glavina del Rio T."/>
            <person name="Dalin E."/>
            <person name="Tice H."/>
            <person name="Pitluck S."/>
            <person name="Lowry S."/>
            <person name="Clum A."/>
            <person name="Schmutz J."/>
            <person name="Larimer F."/>
            <person name="Land M."/>
            <person name="Hauser L."/>
            <person name="Kyrpides N."/>
            <person name="Kim E."/>
            <person name="Schleheck D."/>
            <person name="Richardson P."/>
        </authorList>
    </citation>
    <scope>NUCLEOTIDE SEQUENCE [LARGE SCALE GENOMIC DNA]</scope>
    <source>
        <strain evidence="3">DSM 14801 / SPH-1</strain>
    </source>
</reference>
<gene>
    <name evidence="2" type="ordered locus">Daci_4494</name>
</gene>
<dbReference type="Proteomes" id="UP000000784">
    <property type="component" value="Chromosome"/>
</dbReference>
<evidence type="ECO:0000313" key="3">
    <source>
        <dbReference type="Proteomes" id="UP000000784"/>
    </source>
</evidence>
<accession>A9C0Q0</accession>
<dbReference type="AlphaFoldDB" id="A9C0Q0"/>
<feature type="compositionally biased region" description="Gly residues" evidence="1">
    <location>
        <begin position="67"/>
        <end position="89"/>
    </location>
</feature>
<evidence type="ECO:0008006" key="4">
    <source>
        <dbReference type="Google" id="ProtNLM"/>
    </source>
</evidence>
<evidence type="ECO:0000256" key="1">
    <source>
        <dbReference type="SAM" id="MobiDB-lite"/>
    </source>
</evidence>
<dbReference type="GeneID" id="24115957"/>
<dbReference type="PANTHER" id="PTHR43737:SF1">
    <property type="entry name" value="DUF1501 DOMAIN-CONTAINING PROTEIN"/>
    <property type="match status" value="1"/>
</dbReference>
<sequence>MHPTPQAAASTLQPPDRAPADSLPACAEPGHLGHEAKNSLMPPAMAASLAAALLVACGGGGGDTAPGTGNGGNGGTGGTGTGPGGGTGTGTTATPASDEEAARFLLQAQFSATDEEIAALRAKGYGPWLAEQFALPVDTTGTAWLMQRGYGVAEAGTRYDNVSYPSDFMLWSQLFTERDAVRKRVALALSEIMVVSTTGLEQPWSIFLASGYWDLLNQHAFGNFRTLLEAVTLSPAMGIYLSTRGNQKEDARSGRQPDENYAREVMQLFTIGLYRLNPDGTEQRDGSGNRIDTYSAADVSNLARVFTGYDYDTSKNQPTNLSGSTVTGLQQALLPMAFNAARHSTLAATFLGTTVAAGTSGPAALKAALDTLFNHPNVGPFIGRQLIQRLVTSNPSPAYVGRVAAAFADNGSGTRGDLRAVIATVLLDPEARGAAGLASPQYGRLREPMVRFVQWGRTFGLRSARGTWKIDNLSDPATRLGQSPLRSGSVFNFFRPGYVPPSTPLATTGQVAPEFQIVTETSVSGYLNFMQNVIRFGYYVNAPDLPQGGSSAANGFDITCSYANLLPLVADAAALVRKVALLLSAGQVSAATQTRIVAALNATPVTATSNTATQLNRVAAAVLLVMASPEYLVQK</sequence>
<dbReference type="PANTHER" id="PTHR43737">
    <property type="entry name" value="BLL7424 PROTEIN"/>
    <property type="match status" value="1"/>
</dbReference>
<proteinExistence type="predicted"/>
<evidence type="ECO:0000313" key="2">
    <source>
        <dbReference type="EMBL" id="ABX37123.1"/>
    </source>
</evidence>
<reference evidence="2 3" key="1">
    <citation type="journal article" date="2004" name="Appl. Environ. Microbiol.">
        <title>Mineralization of individual congeners of linear alkylbenzenesulfonate by defined pairs of heterotrophic bacteria.</title>
        <authorList>
            <person name="Schleheck D."/>
            <person name="Knepper T.P."/>
            <person name="Fischer K."/>
            <person name="Cook A.M."/>
        </authorList>
    </citation>
    <scope>NUCLEOTIDE SEQUENCE [LARGE SCALE GENOMIC DNA]</scope>
    <source>
        <strain evidence="3">DSM 14801 / SPH-1</strain>
    </source>
</reference>
<name>A9C0Q0_DELAS</name>
<dbReference type="Pfam" id="PF08811">
    <property type="entry name" value="DUF1800"/>
    <property type="match status" value="1"/>
</dbReference>
<dbReference type="EMBL" id="CP000884">
    <property type="protein sequence ID" value="ABX37123.1"/>
    <property type="molecule type" value="Genomic_DNA"/>
</dbReference>
<feature type="region of interest" description="Disordered" evidence="1">
    <location>
        <begin position="1"/>
        <end position="31"/>
    </location>
</feature>
<dbReference type="KEGG" id="dac:Daci_4494"/>
<dbReference type="eggNOG" id="COG5267">
    <property type="taxonomic scope" value="Bacteria"/>
</dbReference>
<dbReference type="HOGENOM" id="CLU_023627_0_0_4"/>
<organism evidence="2 3">
    <name type="scientific">Delftia acidovorans (strain DSM 14801 / SPH-1)</name>
    <dbReference type="NCBI Taxonomy" id="398578"/>
    <lineage>
        <taxon>Bacteria</taxon>
        <taxon>Pseudomonadati</taxon>
        <taxon>Pseudomonadota</taxon>
        <taxon>Betaproteobacteria</taxon>
        <taxon>Burkholderiales</taxon>
        <taxon>Comamonadaceae</taxon>
        <taxon>Delftia</taxon>
    </lineage>
</organism>
<dbReference type="STRING" id="398578.Daci_4494"/>
<dbReference type="RefSeq" id="WP_012206293.1">
    <property type="nucleotide sequence ID" value="NC_010002.1"/>
</dbReference>
<dbReference type="InterPro" id="IPR014917">
    <property type="entry name" value="DUF1800"/>
</dbReference>